<sequence length="39" mass="4342">MTDCTVWPVPPLDIESPESVIDGLRAHLQQSVLRPAIEQ</sequence>
<evidence type="ECO:0000313" key="2">
    <source>
        <dbReference type="Proteomes" id="UP000001169"/>
    </source>
</evidence>
<organism evidence="1 2">
    <name type="scientific">Haloarcula marismortui (strain ATCC 43049 / DSM 3752 / JCM 8966 / VKM B-1809)</name>
    <name type="common">Halobacterium marismortui</name>
    <dbReference type="NCBI Taxonomy" id="272569"/>
    <lineage>
        <taxon>Archaea</taxon>
        <taxon>Methanobacteriati</taxon>
        <taxon>Methanobacteriota</taxon>
        <taxon>Stenosarchaea group</taxon>
        <taxon>Halobacteria</taxon>
        <taxon>Halobacteriales</taxon>
        <taxon>Haloarculaceae</taxon>
        <taxon>Haloarcula</taxon>
    </lineage>
</organism>
<dbReference type="PaxDb" id="272569-rrnAC0886"/>
<dbReference type="EnsemblBacteria" id="AAV45864">
    <property type="protein sequence ID" value="AAV45864"/>
    <property type="gene ID" value="rrnAC0886"/>
</dbReference>
<dbReference type="HOGENOM" id="CLU_3302635_0_0_2"/>
<dbReference type="Proteomes" id="UP000001169">
    <property type="component" value="Chromosome I"/>
</dbReference>
<protein>
    <submittedName>
        <fullName evidence="1">Uncharacterized protein</fullName>
    </submittedName>
</protein>
<accession>Q5V3N8</accession>
<reference evidence="1 2" key="1">
    <citation type="journal article" date="2004" name="Genome Res.">
        <title>Genome sequence of Haloarcula marismortui: a halophilic archaeon from the Dead Sea.</title>
        <authorList>
            <person name="Baliga N.S."/>
            <person name="Bonneau R."/>
            <person name="Facciotti M.T."/>
            <person name="Pan M."/>
            <person name="Glusman G."/>
            <person name="Deutsch E.W."/>
            <person name="Shannon P."/>
            <person name="Chiu Y."/>
            <person name="Weng R.S."/>
            <person name="Gan R.R."/>
            <person name="Hung P."/>
            <person name="Date S.V."/>
            <person name="Marcotte E."/>
            <person name="Hood L."/>
            <person name="Ng W.V."/>
        </authorList>
    </citation>
    <scope>NUCLEOTIDE SEQUENCE [LARGE SCALE GENOMIC DNA]</scope>
    <source>
        <strain evidence="2">ATCC 43049 / DSM 3752 / JCM 8966 / VKM B-1809</strain>
    </source>
</reference>
<name>Q5V3N8_HALMA</name>
<dbReference type="STRING" id="272569.rrnAC0886"/>
<dbReference type="PATRIC" id="fig|272569.17.peg.1623"/>
<gene>
    <name evidence="1" type="ordered locus">rrnAC0886</name>
</gene>
<proteinExistence type="predicted"/>
<dbReference type="KEGG" id="hma:rrnAC0886"/>
<dbReference type="AlphaFoldDB" id="Q5V3N8"/>
<evidence type="ECO:0000313" key="1">
    <source>
        <dbReference type="EMBL" id="AAV45864.1"/>
    </source>
</evidence>
<dbReference type="EMBL" id="AY596297">
    <property type="protein sequence ID" value="AAV45864.1"/>
    <property type="molecule type" value="Genomic_DNA"/>
</dbReference>
<keyword evidence="2" id="KW-1185">Reference proteome</keyword>